<dbReference type="Pfam" id="PF14238">
    <property type="entry name" value="DUF4340"/>
    <property type="match status" value="1"/>
</dbReference>
<dbReference type="KEGG" id="dpr:Despr_1306"/>
<dbReference type="AlphaFoldDB" id="A0A7U3YLB5"/>
<accession>A0A7U3YLB5</accession>
<feature type="domain" description="DUF4340" evidence="2">
    <location>
        <begin position="68"/>
        <end position="245"/>
    </location>
</feature>
<evidence type="ECO:0000259" key="2">
    <source>
        <dbReference type="Pfam" id="PF14238"/>
    </source>
</evidence>
<feature type="region of interest" description="Disordered" evidence="1">
    <location>
        <begin position="312"/>
        <end position="351"/>
    </location>
</feature>
<proteinExistence type="predicted"/>
<evidence type="ECO:0000256" key="1">
    <source>
        <dbReference type="SAM" id="MobiDB-lite"/>
    </source>
</evidence>
<gene>
    <name evidence="3" type="ordered locus">Despr_1306</name>
</gene>
<reference evidence="3 4" key="1">
    <citation type="journal article" date="2011" name="Stand. Genomic Sci.">
        <title>Complete genome sequence of Desulfobulbus propionicus type strain (1pr3).</title>
        <authorList>
            <person name="Pagani I."/>
            <person name="Lapidus A."/>
            <person name="Nolan M."/>
            <person name="Lucas S."/>
            <person name="Hammon N."/>
            <person name="Deshpande S."/>
            <person name="Cheng J.F."/>
            <person name="Chertkov O."/>
            <person name="Davenport K."/>
            <person name="Tapia R."/>
            <person name="Han C."/>
            <person name="Goodwin L."/>
            <person name="Pitluck S."/>
            <person name="Liolios K."/>
            <person name="Mavromatis K."/>
            <person name="Ivanova N."/>
            <person name="Mikhailova N."/>
            <person name="Pati A."/>
            <person name="Chen A."/>
            <person name="Palaniappan K."/>
            <person name="Land M."/>
            <person name="Hauser L."/>
            <person name="Chang Y.J."/>
            <person name="Jeffries C.D."/>
            <person name="Detter J.C."/>
            <person name="Brambilla E."/>
            <person name="Kannan K.P."/>
            <person name="Djao O.D."/>
            <person name="Rohde M."/>
            <person name="Pukall R."/>
            <person name="Spring S."/>
            <person name="Goker M."/>
            <person name="Sikorski J."/>
            <person name="Woyke T."/>
            <person name="Bristow J."/>
            <person name="Eisen J.A."/>
            <person name="Markowitz V."/>
            <person name="Hugenholtz P."/>
            <person name="Kyrpides N.C."/>
            <person name="Klenk H.P."/>
        </authorList>
    </citation>
    <scope>NUCLEOTIDE SEQUENCE [LARGE SCALE GENOMIC DNA]</scope>
    <source>
        <strain evidence="4">ATCC 33891 / DSM 2032 / 1pr3</strain>
    </source>
</reference>
<dbReference type="Proteomes" id="UP000006365">
    <property type="component" value="Chromosome"/>
</dbReference>
<keyword evidence="4" id="KW-1185">Reference proteome</keyword>
<evidence type="ECO:0000313" key="3">
    <source>
        <dbReference type="EMBL" id="ADW17470.1"/>
    </source>
</evidence>
<dbReference type="RefSeq" id="WP_015724012.1">
    <property type="nucleotide sequence ID" value="NC_014972.1"/>
</dbReference>
<sequence>MKRWILVCAVLLLVQVGLTVATHMAHRLDGTQAAKGPLLALNAAEINELLLEDGEGHTLKLTKEKERWLLPDSGAFPADTARVQGLLERLTTLQRGWPEATTAEAATRFKVAPERFERKLSLRAGGKDAAVIYFGTSPGLRKIYLRADGDNEIQAIALSQHELEVKDDSWIDTTLLHLKPEQVARVALPALQLIRGKDGLQPADLTAEEEVIKDRLDSLIKRLTNLSITALLGKDNKPEYGLATPALRYTISLEGGGTVEYLFGHPPKPEKAEGTEPQPATENTFVLKVSNQEQLLRVDGWQVEELKNATRASLVRAKTHPQPGANGTQAAPLTPAQAPAPAEPSSSGQAR</sequence>
<dbReference type="InterPro" id="IPR025641">
    <property type="entry name" value="DUF4340"/>
</dbReference>
<evidence type="ECO:0000313" key="4">
    <source>
        <dbReference type="Proteomes" id="UP000006365"/>
    </source>
</evidence>
<protein>
    <recommendedName>
        <fullName evidence="2">DUF4340 domain-containing protein</fullName>
    </recommendedName>
</protein>
<name>A0A7U3YLB5_DESPD</name>
<feature type="compositionally biased region" description="Low complexity" evidence="1">
    <location>
        <begin position="329"/>
        <end position="351"/>
    </location>
</feature>
<dbReference type="EMBL" id="CP002364">
    <property type="protein sequence ID" value="ADW17470.1"/>
    <property type="molecule type" value="Genomic_DNA"/>
</dbReference>
<organism evidence="3 4">
    <name type="scientific">Desulfobulbus propionicus (strain ATCC 33891 / DSM 2032 / VKM B-1956 / 1pr3)</name>
    <dbReference type="NCBI Taxonomy" id="577650"/>
    <lineage>
        <taxon>Bacteria</taxon>
        <taxon>Pseudomonadati</taxon>
        <taxon>Thermodesulfobacteriota</taxon>
        <taxon>Desulfobulbia</taxon>
        <taxon>Desulfobulbales</taxon>
        <taxon>Desulfobulbaceae</taxon>
        <taxon>Desulfobulbus</taxon>
    </lineage>
</organism>